<dbReference type="AlphaFoldDB" id="A0A0C3K7C5"/>
<name>A0A0C3K7C5_PISTI</name>
<dbReference type="OrthoDB" id="2678360at2759"/>
<dbReference type="InParanoid" id="A0A0C3K7C5"/>
<protein>
    <submittedName>
        <fullName evidence="1">Uncharacterized protein</fullName>
    </submittedName>
</protein>
<reference evidence="1 2" key="1">
    <citation type="submission" date="2014-04" db="EMBL/GenBank/DDBJ databases">
        <authorList>
            <consortium name="DOE Joint Genome Institute"/>
            <person name="Kuo A."/>
            <person name="Kohler A."/>
            <person name="Costa M.D."/>
            <person name="Nagy L.G."/>
            <person name="Floudas D."/>
            <person name="Copeland A."/>
            <person name="Barry K.W."/>
            <person name="Cichocki N."/>
            <person name="Veneault-Fourrey C."/>
            <person name="LaButti K."/>
            <person name="Lindquist E.A."/>
            <person name="Lipzen A."/>
            <person name="Lundell T."/>
            <person name="Morin E."/>
            <person name="Murat C."/>
            <person name="Sun H."/>
            <person name="Tunlid A."/>
            <person name="Henrissat B."/>
            <person name="Grigoriev I.V."/>
            <person name="Hibbett D.S."/>
            <person name="Martin F."/>
            <person name="Nordberg H.P."/>
            <person name="Cantor M.N."/>
            <person name="Hua S.X."/>
        </authorList>
    </citation>
    <scope>NUCLEOTIDE SEQUENCE [LARGE SCALE GENOMIC DNA]</scope>
    <source>
        <strain evidence="1 2">Marx 270</strain>
    </source>
</reference>
<dbReference type="Proteomes" id="UP000054217">
    <property type="component" value="Unassembled WGS sequence"/>
</dbReference>
<dbReference type="HOGENOM" id="CLU_006344_15_1_1"/>
<sequence>MNSCQACNCAKNALTLAIELGIPSLPGLIAQFIFEQLHPDSTMLITSHHVTPFTGHVKIFHSATATFIAPSDPSGIGSMWHKYIRAMPSWHQGSGWYDCVFVSTDDTKEGMLGMDIAQVLCLFSFVHTNGQTFLCTLIHWFD</sequence>
<dbReference type="STRING" id="870435.A0A0C3K7C5"/>
<proteinExistence type="predicted"/>
<evidence type="ECO:0000313" key="2">
    <source>
        <dbReference type="Proteomes" id="UP000054217"/>
    </source>
</evidence>
<dbReference type="EMBL" id="KN831966">
    <property type="protein sequence ID" value="KIO05507.1"/>
    <property type="molecule type" value="Genomic_DNA"/>
</dbReference>
<accession>A0A0C3K7C5</accession>
<reference evidence="2" key="2">
    <citation type="submission" date="2015-01" db="EMBL/GenBank/DDBJ databases">
        <title>Evolutionary Origins and Diversification of the Mycorrhizal Mutualists.</title>
        <authorList>
            <consortium name="DOE Joint Genome Institute"/>
            <consortium name="Mycorrhizal Genomics Consortium"/>
            <person name="Kohler A."/>
            <person name="Kuo A."/>
            <person name="Nagy L.G."/>
            <person name="Floudas D."/>
            <person name="Copeland A."/>
            <person name="Barry K.W."/>
            <person name="Cichocki N."/>
            <person name="Veneault-Fourrey C."/>
            <person name="LaButti K."/>
            <person name="Lindquist E.A."/>
            <person name="Lipzen A."/>
            <person name="Lundell T."/>
            <person name="Morin E."/>
            <person name="Murat C."/>
            <person name="Riley R."/>
            <person name="Ohm R."/>
            <person name="Sun H."/>
            <person name="Tunlid A."/>
            <person name="Henrissat B."/>
            <person name="Grigoriev I.V."/>
            <person name="Hibbett D.S."/>
            <person name="Martin F."/>
        </authorList>
    </citation>
    <scope>NUCLEOTIDE SEQUENCE [LARGE SCALE GENOMIC DNA]</scope>
    <source>
        <strain evidence="2">Marx 270</strain>
    </source>
</reference>
<organism evidence="1 2">
    <name type="scientific">Pisolithus tinctorius Marx 270</name>
    <dbReference type="NCBI Taxonomy" id="870435"/>
    <lineage>
        <taxon>Eukaryota</taxon>
        <taxon>Fungi</taxon>
        <taxon>Dikarya</taxon>
        <taxon>Basidiomycota</taxon>
        <taxon>Agaricomycotina</taxon>
        <taxon>Agaricomycetes</taxon>
        <taxon>Agaricomycetidae</taxon>
        <taxon>Boletales</taxon>
        <taxon>Sclerodermatineae</taxon>
        <taxon>Pisolithaceae</taxon>
        <taxon>Pisolithus</taxon>
    </lineage>
</organism>
<evidence type="ECO:0000313" key="1">
    <source>
        <dbReference type="EMBL" id="KIO05507.1"/>
    </source>
</evidence>
<keyword evidence="2" id="KW-1185">Reference proteome</keyword>
<gene>
    <name evidence="1" type="ORF">M404DRAFT_141006</name>
</gene>